<evidence type="ECO:0000256" key="6">
    <source>
        <dbReference type="ARBA" id="ARBA00022989"/>
    </source>
</evidence>
<dbReference type="Pfam" id="PF00534">
    <property type="entry name" value="Glycos_transf_1"/>
    <property type="match status" value="1"/>
</dbReference>
<dbReference type="Proteomes" id="UP001566132">
    <property type="component" value="Unassembled WGS sequence"/>
</dbReference>
<evidence type="ECO:0000256" key="9">
    <source>
        <dbReference type="ARBA" id="ARBA00045104"/>
    </source>
</evidence>
<comment type="similarity">
    <text evidence="10">Belongs to the glycosyltransferase group 1 family.</text>
</comment>
<comment type="pathway">
    <text evidence="1 10">Protein modification; protein glycosylation.</text>
</comment>
<evidence type="ECO:0000256" key="10">
    <source>
        <dbReference type="RuleBase" id="RU367136"/>
    </source>
</evidence>
<organism evidence="13 14">
    <name type="scientific">Hypothenemus hampei</name>
    <name type="common">Coffee berry borer</name>
    <dbReference type="NCBI Taxonomy" id="57062"/>
    <lineage>
        <taxon>Eukaryota</taxon>
        <taxon>Metazoa</taxon>
        <taxon>Ecdysozoa</taxon>
        <taxon>Arthropoda</taxon>
        <taxon>Hexapoda</taxon>
        <taxon>Insecta</taxon>
        <taxon>Pterygota</taxon>
        <taxon>Neoptera</taxon>
        <taxon>Endopterygota</taxon>
        <taxon>Coleoptera</taxon>
        <taxon>Polyphaga</taxon>
        <taxon>Cucujiformia</taxon>
        <taxon>Curculionidae</taxon>
        <taxon>Scolytinae</taxon>
        <taxon>Hypothenemus</taxon>
    </lineage>
</organism>
<sequence>MTKKQLKIAFIHPDLGIGGAERLVLDVANALKQQNHEILFITNHFNENYCFDDVVTNNYPIKVYGDWLPRGIFGRCHALCAYIRMIYLSIVYLLFGQGSNPPDLYFVDLIPVAIPFLKFANKKTIYYCHHPDLLASPPGGPLKKSYRAPIDWVEMTTTSMADIILVNSQYTASVFRDTFPNIKQSIQVLYPTIASSCQKIFAGLKKTPSIRETIKKIISTRDDLVVFFSINRFHPAKRLDFAIDAMDELRSICTASEFEKVFCILAGGYDPYNKINHETYEELHQLVEEKQLQDKVIFYQSPSDQFKVEVLAACTALLYTPLKEHFGIVPLEAMLIGKPVIAMNSGGPRETVDHGVTGYLCEPNAKSMAEYMYKFVQGDNPKDMGQKGKRRLEEHFSQQSFAKNLEQIIQSISNTDKKHN</sequence>
<protein>
    <recommendedName>
        <fullName evidence="10">Alpha-1,3/1,6-mannosyltransferase ALG2</fullName>
        <ecNumber evidence="10">2.4.1.132</ecNumber>
        <ecNumber evidence="10">2.4.1.257</ecNumber>
    </recommendedName>
    <alternativeName>
        <fullName evidence="10">GDP-Man:Man(1)GlcNAc(2)-PP-Dol alpha-1,3-mannosyltransferase</fullName>
    </alternativeName>
</protein>
<proteinExistence type="inferred from homology"/>
<keyword evidence="5" id="KW-0256">Endoplasmic reticulum</keyword>
<comment type="function">
    <text evidence="10">Mannosylates Man(2)GlcNAc(2)-dolichol diphosphate and Man(1)GlcNAc(2)-dolichol diphosphate to form Man(3)GlcNAc(2)-dolichol diphosphate.</text>
</comment>
<feature type="domain" description="Glycosyltransferase subfamily 4-like N-terminal" evidence="12">
    <location>
        <begin position="17"/>
        <end position="192"/>
    </location>
</feature>
<dbReference type="InterPro" id="IPR001296">
    <property type="entry name" value="Glyco_trans_1"/>
</dbReference>
<evidence type="ECO:0000259" key="12">
    <source>
        <dbReference type="Pfam" id="PF13439"/>
    </source>
</evidence>
<dbReference type="PANTHER" id="PTHR45918:SF1">
    <property type="entry name" value="ALPHA-1,3_1,6-MANNOSYLTRANSFERASE ALG2"/>
    <property type="match status" value="1"/>
</dbReference>
<comment type="catalytic activity">
    <reaction evidence="8 10">
        <text>a beta-D-Man-(1-&gt;4)-beta-D-GlcNAc-(1-&gt;4)-alpha-D-GlcNAc-diphospho-di-trans,poly-cis-dolichol + GDP-alpha-D-mannose = an alpha-D-Man-(1-&gt;3)-beta-D-Man-(1-&gt;4)-beta-D-GlcNAc-(1-&gt;4)-alpha-D-GlcNAc-diphospho-di-trans,poly-cis-dolichol + GDP + H(+)</text>
        <dbReference type="Rhea" id="RHEA:29515"/>
        <dbReference type="Rhea" id="RHEA-COMP:19511"/>
        <dbReference type="Rhea" id="RHEA-COMP:19513"/>
        <dbReference type="ChEBI" id="CHEBI:15378"/>
        <dbReference type="ChEBI" id="CHEBI:57527"/>
        <dbReference type="ChEBI" id="CHEBI:58189"/>
        <dbReference type="ChEBI" id="CHEBI:58472"/>
        <dbReference type="ChEBI" id="CHEBI:132510"/>
        <dbReference type="EC" id="2.4.1.132"/>
    </reaction>
    <physiologicalReaction direction="left-to-right" evidence="8 10">
        <dbReference type="Rhea" id="RHEA:29516"/>
    </physiologicalReaction>
</comment>
<reference evidence="13 14" key="1">
    <citation type="submission" date="2024-05" db="EMBL/GenBank/DDBJ databases">
        <title>Genetic variation in Jamaican populations of the coffee berry borer (Hypothenemus hampei).</title>
        <authorList>
            <person name="Errbii M."/>
            <person name="Myrie A."/>
        </authorList>
    </citation>
    <scope>NUCLEOTIDE SEQUENCE [LARGE SCALE GENOMIC DNA]</scope>
    <source>
        <strain evidence="13">JA-Hopewell-2020-01-JO</strain>
        <tissue evidence="13">Whole body</tissue>
    </source>
</reference>
<dbReference type="InterPro" id="IPR028098">
    <property type="entry name" value="Glyco_trans_4-like_N"/>
</dbReference>
<dbReference type="EMBL" id="JBDJPC010000006">
    <property type="protein sequence ID" value="KAL1497038.1"/>
    <property type="molecule type" value="Genomic_DNA"/>
</dbReference>
<comment type="catalytic activity">
    <reaction evidence="9 10">
        <text>an alpha-D-Man-(1-&gt;3)-beta-D-Man-(1-&gt;4)-beta-D-GlcNAc-(1-&gt;4)-alpha-D-GlcNAc-diphospho-di-trans,poly-cis-dolichol + GDP-alpha-D-mannose = an alpha-D-Man-(1-&gt;3)-[alpha-D-Man-(1-&gt;6)]-beta-D-Man-(1-&gt;4)-beta-D-GlcNAc-(1-&gt;4)-alpha-D-GlcNAc-diphospho-di-trans,poly-cis-dolichol + GDP + H(+)</text>
        <dbReference type="Rhea" id="RHEA:29519"/>
        <dbReference type="Rhea" id="RHEA-COMP:19513"/>
        <dbReference type="Rhea" id="RHEA-COMP:19515"/>
        <dbReference type="ChEBI" id="CHEBI:15378"/>
        <dbReference type="ChEBI" id="CHEBI:57527"/>
        <dbReference type="ChEBI" id="CHEBI:58189"/>
        <dbReference type="ChEBI" id="CHEBI:132510"/>
        <dbReference type="ChEBI" id="CHEBI:132511"/>
        <dbReference type="EC" id="2.4.1.257"/>
    </reaction>
    <physiologicalReaction direction="left-to-right" evidence="9 10">
        <dbReference type="Rhea" id="RHEA:29520"/>
    </physiologicalReaction>
</comment>
<dbReference type="GO" id="GO:0004378">
    <property type="term" value="F:GDP-Man:Man(1)GlcNAc(2)-PP-Dol alpha-1,3-mannosyltransferase activity"/>
    <property type="evidence" value="ECO:0007669"/>
    <property type="project" value="UniProtKB-UniRule"/>
</dbReference>
<accession>A0ABD1EMR7</accession>
<keyword evidence="3 10" id="KW-0808">Transferase</keyword>
<comment type="caution">
    <text evidence="13">The sequence shown here is derived from an EMBL/GenBank/DDBJ whole genome shotgun (WGS) entry which is preliminary data.</text>
</comment>
<feature type="domain" description="Glycosyl transferase family 1" evidence="11">
    <location>
        <begin position="211"/>
        <end position="390"/>
    </location>
</feature>
<evidence type="ECO:0000313" key="13">
    <source>
        <dbReference type="EMBL" id="KAL1497038.1"/>
    </source>
</evidence>
<dbReference type="EC" id="2.4.1.132" evidence="10"/>
<evidence type="ECO:0000256" key="4">
    <source>
        <dbReference type="ARBA" id="ARBA00022692"/>
    </source>
</evidence>
<evidence type="ECO:0000256" key="5">
    <source>
        <dbReference type="ARBA" id="ARBA00022824"/>
    </source>
</evidence>
<keyword evidence="2 10" id="KW-0328">Glycosyltransferase</keyword>
<dbReference type="Gene3D" id="3.40.50.2000">
    <property type="entry name" value="Glycogen Phosphorylase B"/>
    <property type="match status" value="2"/>
</dbReference>
<dbReference type="EC" id="2.4.1.257" evidence="10"/>
<keyword evidence="7" id="KW-0472">Membrane</keyword>
<dbReference type="GO" id="GO:0005789">
    <property type="term" value="C:endoplasmic reticulum membrane"/>
    <property type="evidence" value="ECO:0007669"/>
    <property type="project" value="UniProtKB-SubCell"/>
</dbReference>
<evidence type="ECO:0000256" key="2">
    <source>
        <dbReference type="ARBA" id="ARBA00022676"/>
    </source>
</evidence>
<dbReference type="AlphaFoldDB" id="A0ABD1EMR7"/>
<evidence type="ECO:0000259" key="11">
    <source>
        <dbReference type="Pfam" id="PF00534"/>
    </source>
</evidence>
<dbReference type="PANTHER" id="PTHR45918">
    <property type="entry name" value="ALPHA-1,3/1,6-MANNOSYLTRANSFERASE ALG2"/>
    <property type="match status" value="1"/>
</dbReference>
<keyword evidence="6" id="KW-1133">Transmembrane helix</keyword>
<dbReference type="SUPFAM" id="SSF53756">
    <property type="entry name" value="UDP-Glycosyltransferase/glycogen phosphorylase"/>
    <property type="match status" value="1"/>
</dbReference>
<evidence type="ECO:0000256" key="8">
    <source>
        <dbReference type="ARBA" id="ARBA00045103"/>
    </source>
</evidence>
<evidence type="ECO:0000256" key="1">
    <source>
        <dbReference type="ARBA" id="ARBA00004922"/>
    </source>
</evidence>
<evidence type="ECO:0000256" key="7">
    <source>
        <dbReference type="ARBA" id="ARBA00023136"/>
    </source>
</evidence>
<gene>
    <name evidence="13" type="ORF">ABEB36_008066</name>
</gene>
<evidence type="ECO:0000313" key="14">
    <source>
        <dbReference type="Proteomes" id="UP001566132"/>
    </source>
</evidence>
<comment type="subcellular location">
    <subcellularLocation>
        <location evidence="10">Endoplasmic reticulum membrane</location>
        <topology evidence="10">Single-pass membrane protein</topology>
    </subcellularLocation>
</comment>
<name>A0ABD1EMR7_HYPHA</name>
<keyword evidence="14" id="KW-1185">Reference proteome</keyword>
<keyword evidence="4" id="KW-0812">Transmembrane</keyword>
<dbReference type="Pfam" id="PF13439">
    <property type="entry name" value="Glyco_transf_4"/>
    <property type="match status" value="1"/>
</dbReference>
<dbReference type="InterPro" id="IPR027054">
    <property type="entry name" value="ALG2"/>
</dbReference>
<evidence type="ECO:0000256" key="3">
    <source>
        <dbReference type="ARBA" id="ARBA00022679"/>
    </source>
</evidence>
<dbReference type="GO" id="GO:0102704">
    <property type="term" value="F:GDP-Man:Man(2)GlcNAc(2)-PP-Dol alpha-1,6-mannosyltransferase activity"/>
    <property type="evidence" value="ECO:0007669"/>
    <property type="project" value="UniProtKB-UniRule"/>
</dbReference>